<evidence type="ECO:0000256" key="1">
    <source>
        <dbReference type="SAM" id="Phobius"/>
    </source>
</evidence>
<comment type="caution">
    <text evidence="2">The sequence shown here is derived from an EMBL/GenBank/DDBJ whole genome shotgun (WGS) entry which is preliminary data.</text>
</comment>
<keyword evidence="1" id="KW-0812">Transmembrane</keyword>
<evidence type="ECO:0000313" key="3">
    <source>
        <dbReference type="Proteomes" id="UP000663846"/>
    </source>
</evidence>
<evidence type="ECO:0000313" key="2">
    <source>
        <dbReference type="EMBL" id="CAE6417251.1"/>
    </source>
</evidence>
<proteinExistence type="predicted"/>
<dbReference type="AlphaFoldDB" id="A0A8H2X8T7"/>
<feature type="transmembrane region" description="Helical" evidence="1">
    <location>
        <begin position="20"/>
        <end position="44"/>
    </location>
</feature>
<protein>
    <submittedName>
        <fullName evidence="2">Uncharacterized protein</fullName>
    </submittedName>
</protein>
<dbReference type="PROSITE" id="PS51257">
    <property type="entry name" value="PROKAR_LIPOPROTEIN"/>
    <property type="match status" value="1"/>
</dbReference>
<reference evidence="2" key="1">
    <citation type="submission" date="2021-01" db="EMBL/GenBank/DDBJ databases">
        <authorList>
            <person name="Kaushik A."/>
        </authorList>
    </citation>
    <scope>NUCLEOTIDE SEQUENCE</scope>
    <source>
        <strain evidence="2">AG1-1C</strain>
    </source>
</reference>
<organism evidence="2 3">
    <name type="scientific">Rhizoctonia solani</name>
    <dbReference type="NCBI Taxonomy" id="456999"/>
    <lineage>
        <taxon>Eukaryota</taxon>
        <taxon>Fungi</taxon>
        <taxon>Dikarya</taxon>
        <taxon>Basidiomycota</taxon>
        <taxon>Agaricomycotina</taxon>
        <taxon>Agaricomycetes</taxon>
        <taxon>Cantharellales</taxon>
        <taxon>Ceratobasidiaceae</taxon>
        <taxon>Rhizoctonia</taxon>
    </lineage>
</organism>
<gene>
    <name evidence="2" type="ORF">RDB_LOCUS78483</name>
</gene>
<feature type="transmembrane region" description="Helical" evidence="1">
    <location>
        <begin position="125"/>
        <end position="146"/>
    </location>
</feature>
<sequence>MGRMSFLNALFPERKRHSLLPYTMALFACSSTIAMLGVVGAWYTYRSTFTTFSSRLGARTLFYHLVIVLLRFRNPEILEHILNIIASITLSAVWIGGAIWSQFFAADIWGYRLCVGCRGWDVLELHGGIIAGVEAIILAASATLFVQSRVAGSSHRELWENERHEVVLLEQRV</sequence>
<keyword evidence="1" id="KW-1133">Transmembrane helix</keyword>
<feature type="transmembrane region" description="Helical" evidence="1">
    <location>
        <begin position="84"/>
        <end position="105"/>
    </location>
</feature>
<dbReference type="Proteomes" id="UP000663846">
    <property type="component" value="Unassembled WGS sequence"/>
</dbReference>
<name>A0A8H2X8T7_9AGAM</name>
<accession>A0A8H2X8T7</accession>
<keyword evidence="1" id="KW-0472">Membrane</keyword>
<dbReference type="EMBL" id="CAJMWS010000318">
    <property type="protein sequence ID" value="CAE6417251.1"/>
    <property type="molecule type" value="Genomic_DNA"/>
</dbReference>